<sequence length="764" mass="86560">MKYMILDEETQIHERFKRKANPFYEDNYIVARGWKVEGDARCTAEFYDDRDSVPQIDIPEDVDVIVAHNAKFELLYEMRFSPDTLHAFFKRGGRIWCTQYAEYLLNAQQQKYHMCSLDKVAPTYGGRVKVDGVKALWDAGVQTSDIDRDLLTDYLIGTEEEGRNSGDIGNTELIYLGQVKAAKELGMYQAIKLRMDGLCATSEMEFRGLKIDMERARNDLRERLKEQAVADEELAQYLTDLPEGLTFNWNSPVHKSAIIYGGTIKYQKQDTYVDPKTGQLARKLEDAVWPIINGEATDPTNLTPNAAGMYPGQDTFKGGKRKGEGKTKKVKVPGELKVKYQDFFHELPGYTVGDDDWKSSLTDGVGGPVYSTSADTIDRVTKRGSNVPFLKALGDANRLNKEIGTYYFKVDDKGNKKGMLTCVQPWDHMIHHKLNHTSTVTSRLSSSDPNLQNLTRADFDAETGVYKSTIKAMFVSRFGDEGMMTEIDYSQLEVVVQGLLSGDANLIRDLNDNVDFHCKRVALKNSVSYEFALDACKNEDHPEHAKWKKERTKCKIFSFQRAYGAGASLIADETGMDVEEVKSLIEVEEKEYPGVTKFNNTVEAEVNATAEPFHDGERGYRVFRRGTYQAVTGTTYSFRSYDAPDYLRKRGITDTFSPTEMKNYPVQGTGGELVQMILGQLWRWFVKNDHFGGKAFLVNTVHDCVWADTHKSVRDQVVAGMVKIMQAIPHFLKHFFGIDCPVRFPVDAEVGDNMLDLHHWQAGH</sequence>
<dbReference type="EMBL" id="OQ376858">
    <property type="protein sequence ID" value="WFG40923.1"/>
    <property type="molecule type" value="Genomic_DNA"/>
</dbReference>
<dbReference type="InterPro" id="IPR043502">
    <property type="entry name" value="DNA/RNA_pol_sf"/>
</dbReference>
<dbReference type="GO" id="GO:0006261">
    <property type="term" value="P:DNA-templated DNA replication"/>
    <property type="evidence" value="ECO:0007669"/>
    <property type="project" value="InterPro"/>
</dbReference>
<dbReference type="Gene3D" id="1.10.150.20">
    <property type="entry name" value="5' to 3' exonuclease, C-terminal subdomain"/>
    <property type="match status" value="1"/>
</dbReference>
<dbReference type="PANTHER" id="PTHR10133">
    <property type="entry name" value="DNA POLYMERASE I"/>
    <property type="match status" value="1"/>
</dbReference>
<dbReference type="GO" id="GO:0039693">
    <property type="term" value="P:viral DNA genome replication"/>
    <property type="evidence" value="ECO:0007669"/>
    <property type="project" value="UniProtKB-KW"/>
</dbReference>
<reference evidence="3" key="1">
    <citation type="submission" date="2023-02" db="EMBL/GenBank/DDBJ databases">
        <authorList>
            <person name="Rihtman B."/>
        </authorList>
    </citation>
    <scope>NUCLEOTIDE SEQUENCE</scope>
</reference>
<proteinExistence type="predicted"/>
<keyword evidence="1" id="KW-0235">DNA replication</keyword>
<protein>
    <submittedName>
        <fullName evidence="3">DNA polymerase</fullName>
    </submittedName>
</protein>
<dbReference type="InterPro" id="IPR002298">
    <property type="entry name" value="DNA_polymerase_A"/>
</dbReference>
<dbReference type="GO" id="GO:0003677">
    <property type="term" value="F:DNA binding"/>
    <property type="evidence" value="ECO:0007669"/>
    <property type="project" value="InterPro"/>
</dbReference>
<organism evidence="3 4">
    <name type="scientific">Paracoccus phage ParMal1</name>
    <dbReference type="NCBI Taxonomy" id="3032416"/>
    <lineage>
        <taxon>Viruses</taxon>
        <taxon>Duplodnaviria</taxon>
        <taxon>Heunggongvirae</taxon>
        <taxon>Uroviricota</taxon>
        <taxon>Caudoviricetes</taxon>
        <taxon>Autographivirales</taxon>
        <taxon>Autographivirales incertae sedis</taxon>
        <taxon>Mallvirus</taxon>
        <taxon>Mallvirus ParMal1</taxon>
    </lineage>
</organism>
<gene>
    <name evidence="3" type="ORF">ParaMal1_00039</name>
</gene>
<evidence type="ECO:0000313" key="3">
    <source>
        <dbReference type="EMBL" id="WFG40923.1"/>
    </source>
</evidence>
<dbReference type="Pfam" id="PF00476">
    <property type="entry name" value="DNA_pol_A"/>
    <property type="match status" value="1"/>
</dbReference>
<keyword evidence="4" id="KW-1185">Reference proteome</keyword>
<dbReference type="GO" id="GO:0006302">
    <property type="term" value="P:double-strand break repair"/>
    <property type="evidence" value="ECO:0007669"/>
    <property type="project" value="TreeGrafter"/>
</dbReference>
<keyword evidence="1" id="KW-1194">Viral DNA replication</keyword>
<feature type="domain" description="DNA-directed DNA polymerase family A palm" evidence="2">
    <location>
        <begin position="467"/>
        <end position="713"/>
    </location>
</feature>
<evidence type="ECO:0000259" key="2">
    <source>
        <dbReference type="SMART" id="SM00482"/>
    </source>
</evidence>
<evidence type="ECO:0000256" key="1">
    <source>
        <dbReference type="ARBA" id="ARBA00023109"/>
    </source>
</evidence>
<dbReference type="SUPFAM" id="SSF56672">
    <property type="entry name" value="DNA/RNA polymerases"/>
    <property type="match status" value="1"/>
</dbReference>
<dbReference type="SMART" id="SM00482">
    <property type="entry name" value="POLAc"/>
    <property type="match status" value="1"/>
</dbReference>
<dbReference type="PANTHER" id="PTHR10133:SF26">
    <property type="entry name" value="DNA-DIRECTED DNA POLYMERASE"/>
    <property type="match status" value="1"/>
</dbReference>
<accession>A0AAF0FD94</accession>
<dbReference type="Gene3D" id="3.30.70.370">
    <property type="match status" value="1"/>
</dbReference>
<name>A0AAF0FD94_9CAUD</name>
<dbReference type="PRINTS" id="PR00868">
    <property type="entry name" value="DNAPOLI"/>
</dbReference>
<evidence type="ECO:0000313" key="4">
    <source>
        <dbReference type="Proteomes" id="UP001216172"/>
    </source>
</evidence>
<dbReference type="Proteomes" id="UP001216172">
    <property type="component" value="Segment"/>
</dbReference>
<dbReference type="InterPro" id="IPR001098">
    <property type="entry name" value="DNA-dir_DNA_pol_A_palm_dom"/>
</dbReference>
<dbReference type="GO" id="GO:0003887">
    <property type="term" value="F:DNA-directed DNA polymerase activity"/>
    <property type="evidence" value="ECO:0007669"/>
    <property type="project" value="InterPro"/>
</dbReference>